<feature type="transmembrane region" description="Helical" evidence="1">
    <location>
        <begin position="7"/>
        <end position="24"/>
    </location>
</feature>
<keyword evidence="1" id="KW-0472">Membrane</keyword>
<reference evidence="2 3" key="1">
    <citation type="journal article" date="2011" name="Environ. Microbiol.">
        <title>Genome of alkaliphilic Bacillus pseudofirmus OF4 reveals adaptations that support the ability to grow in an external pH range from 7.5 to 11.4.</title>
        <authorList>
            <person name="Janto B."/>
            <person name="Ahmed A."/>
            <person name="Ito M."/>
            <person name="Liu J."/>
            <person name="Hicks D.B."/>
            <person name="Pagni S."/>
            <person name="Fackelmayer O.J."/>
            <person name="Smith T.A."/>
            <person name="Earl J."/>
            <person name="Elbourne L.D."/>
            <person name="Hassan K."/>
            <person name="Paulsen I.T."/>
            <person name="Kolsto A.B."/>
            <person name="Tourasse N.J."/>
            <person name="Ehrlich G.D."/>
            <person name="Boissy R."/>
            <person name="Ivey D.M."/>
            <person name="Li G."/>
            <person name="Xue Y."/>
            <person name="Ma Y."/>
            <person name="Hu F.Z."/>
            <person name="Krulwich T.A."/>
        </authorList>
    </citation>
    <scope>NUCLEOTIDE SEQUENCE [LARGE SCALE GENOMIC DNA]</scope>
    <source>
        <strain evidence="3">ATCC BAA-2126 / JCM 17055 / OF4</strain>
    </source>
</reference>
<geneLocation type="plasmid" evidence="2 3">
    <name>pBpOF4-02</name>
</geneLocation>
<dbReference type="HOGENOM" id="CLU_1841152_0_0_9"/>
<sequence>MSTNRIFLSLFAGSIIIWVLYLFSYNIFNILFFSFSTIILISSIIVGGILERLEQKYSQKIYLLYSMIIYIVFLLLLYLLFLIELNVLLFVLFGALLSLVDFIIVKLLKRDSLKVIKVRVILIVPLLIYAFGFMVTLFL</sequence>
<protein>
    <submittedName>
        <fullName evidence="2">Uncharacterized protein</fullName>
    </submittedName>
</protein>
<dbReference type="AlphaFoldDB" id="D3G215"/>
<keyword evidence="2" id="KW-0614">Plasmid</keyword>
<feature type="transmembrane region" description="Helical" evidence="1">
    <location>
        <begin position="87"/>
        <end position="108"/>
    </location>
</feature>
<dbReference type="EMBL" id="CP001880">
    <property type="protein sequence ID" value="ADC52391.1"/>
    <property type="molecule type" value="Genomic_DNA"/>
</dbReference>
<dbReference type="Proteomes" id="UP000001544">
    <property type="component" value="Plasmid pBpOF4-02"/>
</dbReference>
<evidence type="ECO:0000313" key="3">
    <source>
        <dbReference type="Proteomes" id="UP000001544"/>
    </source>
</evidence>
<feature type="transmembrane region" description="Helical" evidence="1">
    <location>
        <begin position="62"/>
        <end position="81"/>
    </location>
</feature>
<dbReference type="KEGG" id="bpf:BpOF4_21979"/>
<proteinExistence type="predicted"/>
<accession>D3G215</accession>
<evidence type="ECO:0000256" key="1">
    <source>
        <dbReference type="SAM" id="Phobius"/>
    </source>
</evidence>
<name>D3G215_ALKPO</name>
<keyword evidence="1" id="KW-0812">Transmembrane</keyword>
<evidence type="ECO:0000313" key="2">
    <source>
        <dbReference type="EMBL" id="ADC52391.1"/>
    </source>
</evidence>
<keyword evidence="3" id="KW-1185">Reference proteome</keyword>
<feature type="transmembrane region" description="Helical" evidence="1">
    <location>
        <begin position="120"/>
        <end position="138"/>
    </location>
</feature>
<organism evidence="2 3">
    <name type="scientific">Alkalihalophilus pseudofirmus (strain ATCC BAA-2126 / JCM 17055 / OF4)</name>
    <name type="common">Bacillus pseudofirmus</name>
    <dbReference type="NCBI Taxonomy" id="398511"/>
    <lineage>
        <taxon>Bacteria</taxon>
        <taxon>Bacillati</taxon>
        <taxon>Bacillota</taxon>
        <taxon>Bacilli</taxon>
        <taxon>Bacillales</taxon>
        <taxon>Bacillaceae</taxon>
        <taxon>Alkalihalophilus</taxon>
    </lineage>
</organism>
<gene>
    <name evidence="2" type="ordered locus">BpOF4_21979</name>
</gene>
<keyword evidence="1" id="KW-1133">Transmembrane helix</keyword>
<feature type="transmembrane region" description="Helical" evidence="1">
    <location>
        <begin position="30"/>
        <end position="50"/>
    </location>
</feature>